<gene>
    <name evidence="1" type="ORF">L1987_10138</name>
</gene>
<keyword evidence="2" id="KW-1185">Reference proteome</keyword>
<reference evidence="1 2" key="2">
    <citation type="journal article" date="2022" name="Mol. Ecol. Resour.">
        <title>The genomes of chicory, endive, great burdock and yacon provide insights into Asteraceae paleo-polyploidization history and plant inulin production.</title>
        <authorList>
            <person name="Fan W."/>
            <person name="Wang S."/>
            <person name="Wang H."/>
            <person name="Wang A."/>
            <person name="Jiang F."/>
            <person name="Liu H."/>
            <person name="Zhao H."/>
            <person name="Xu D."/>
            <person name="Zhang Y."/>
        </authorList>
    </citation>
    <scope>NUCLEOTIDE SEQUENCE [LARGE SCALE GENOMIC DNA]</scope>
    <source>
        <strain evidence="2">cv. Yunnan</strain>
        <tissue evidence="1">Leaves</tissue>
    </source>
</reference>
<sequence>MQELLISTIGADFAVDARGVVDSPLTLQSVPKTMKLINQIRTGVAVRGLFDDEQSEILRSREQLEHPHQLLT</sequence>
<name>A0ACB9JR97_9ASTR</name>
<reference evidence="2" key="1">
    <citation type="journal article" date="2022" name="Mol. Ecol. Resour.">
        <title>The genomes of chicory, endive, great burdock and yacon provide insights into Asteraceae palaeo-polyploidization history and plant inulin production.</title>
        <authorList>
            <person name="Fan W."/>
            <person name="Wang S."/>
            <person name="Wang H."/>
            <person name="Wang A."/>
            <person name="Jiang F."/>
            <person name="Liu H."/>
            <person name="Zhao H."/>
            <person name="Xu D."/>
            <person name="Zhang Y."/>
        </authorList>
    </citation>
    <scope>NUCLEOTIDE SEQUENCE [LARGE SCALE GENOMIC DNA]</scope>
    <source>
        <strain evidence="2">cv. Yunnan</strain>
    </source>
</reference>
<organism evidence="1 2">
    <name type="scientific">Smallanthus sonchifolius</name>
    <dbReference type="NCBI Taxonomy" id="185202"/>
    <lineage>
        <taxon>Eukaryota</taxon>
        <taxon>Viridiplantae</taxon>
        <taxon>Streptophyta</taxon>
        <taxon>Embryophyta</taxon>
        <taxon>Tracheophyta</taxon>
        <taxon>Spermatophyta</taxon>
        <taxon>Magnoliopsida</taxon>
        <taxon>eudicotyledons</taxon>
        <taxon>Gunneridae</taxon>
        <taxon>Pentapetalae</taxon>
        <taxon>asterids</taxon>
        <taxon>campanulids</taxon>
        <taxon>Asterales</taxon>
        <taxon>Asteraceae</taxon>
        <taxon>Asteroideae</taxon>
        <taxon>Heliantheae alliance</taxon>
        <taxon>Millerieae</taxon>
        <taxon>Smallanthus</taxon>
    </lineage>
</organism>
<dbReference type="Proteomes" id="UP001056120">
    <property type="component" value="Linkage Group LG03"/>
</dbReference>
<protein>
    <submittedName>
        <fullName evidence="1">Uncharacterized protein</fullName>
    </submittedName>
</protein>
<accession>A0ACB9JR97</accession>
<dbReference type="EMBL" id="CM042020">
    <property type="protein sequence ID" value="KAI3822547.1"/>
    <property type="molecule type" value="Genomic_DNA"/>
</dbReference>
<evidence type="ECO:0000313" key="1">
    <source>
        <dbReference type="EMBL" id="KAI3822547.1"/>
    </source>
</evidence>
<comment type="caution">
    <text evidence="1">The sequence shown here is derived from an EMBL/GenBank/DDBJ whole genome shotgun (WGS) entry which is preliminary data.</text>
</comment>
<proteinExistence type="predicted"/>
<evidence type="ECO:0000313" key="2">
    <source>
        <dbReference type="Proteomes" id="UP001056120"/>
    </source>
</evidence>